<dbReference type="AlphaFoldDB" id="A0A562QLU3"/>
<evidence type="ECO:0000313" key="11">
    <source>
        <dbReference type="EMBL" id="TWI57160.1"/>
    </source>
</evidence>
<evidence type="ECO:0000256" key="8">
    <source>
        <dbReference type="SAM" id="Phobius"/>
    </source>
</evidence>
<dbReference type="Pfam" id="PF00672">
    <property type="entry name" value="HAMP"/>
    <property type="match status" value="1"/>
</dbReference>
<dbReference type="Pfam" id="PF00015">
    <property type="entry name" value="MCPsignal"/>
    <property type="match status" value="1"/>
</dbReference>
<evidence type="ECO:0000256" key="3">
    <source>
        <dbReference type="ARBA" id="ARBA00023136"/>
    </source>
</evidence>
<keyword evidence="12" id="KW-1185">Reference proteome</keyword>
<dbReference type="SMART" id="SM00283">
    <property type="entry name" value="MA"/>
    <property type="match status" value="1"/>
</dbReference>
<evidence type="ECO:0000313" key="12">
    <source>
        <dbReference type="Proteomes" id="UP000315711"/>
    </source>
</evidence>
<comment type="subcellular location">
    <subcellularLocation>
        <location evidence="1">Cell membrane</location>
    </subcellularLocation>
</comment>
<evidence type="ECO:0000256" key="5">
    <source>
        <dbReference type="ARBA" id="ARBA00029447"/>
    </source>
</evidence>
<keyword evidence="2" id="KW-1003">Cell membrane</keyword>
<dbReference type="CDD" id="cd06225">
    <property type="entry name" value="HAMP"/>
    <property type="match status" value="1"/>
</dbReference>
<reference evidence="11 12" key="1">
    <citation type="journal article" date="2015" name="Stand. Genomic Sci.">
        <title>Genomic Encyclopedia of Bacterial and Archaeal Type Strains, Phase III: the genomes of soil and plant-associated and newly described type strains.</title>
        <authorList>
            <person name="Whitman W.B."/>
            <person name="Woyke T."/>
            <person name="Klenk H.P."/>
            <person name="Zhou Y."/>
            <person name="Lilburn T.G."/>
            <person name="Beck B.J."/>
            <person name="De Vos P."/>
            <person name="Vandamme P."/>
            <person name="Eisen J.A."/>
            <person name="Garrity G."/>
            <person name="Hugenholtz P."/>
            <person name="Kyrpides N.C."/>
        </authorList>
    </citation>
    <scope>NUCLEOTIDE SEQUENCE [LARGE SCALE GENOMIC DNA]</scope>
    <source>
        <strain evidence="11 12">CGMCC 1.10116</strain>
    </source>
</reference>
<dbReference type="RefSeq" id="WP_144450175.1">
    <property type="nucleotide sequence ID" value="NZ_VLKZ01000004.1"/>
</dbReference>
<keyword evidence="8" id="KW-1133">Transmembrane helix</keyword>
<feature type="transmembrane region" description="Helical" evidence="8">
    <location>
        <begin position="12"/>
        <end position="33"/>
    </location>
</feature>
<keyword evidence="7" id="KW-0175">Coiled coil</keyword>
<evidence type="ECO:0000259" key="10">
    <source>
        <dbReference type="PROSITE" id="PS50885"/>
    </source>
</evidence>
<dbReference type="PROSITE" id="PS50885">
    <property type="entry name" value="HAMP"/>
    <property type="match status" value="1"/>
</dbReference>
<keyword evidence="4 6" id="KW-0807">Transducer</keyword>
<dbReference type="PANTHER" id="PTHR32089">
    <property type="entry name" value="METHYL-ACCEPTING CHEMOTAXIS PROTEIN MCPB"/>
    <property type="match status" value="1"/>
</dbReference>
<evidence type="ECO:0000256" key="4">
    <source>
        <dbReference type="ARBA" id="ARBA00023224"/>
    </source>
</evidence>
<dbReference type="SUPFAM" id="SSF58104">
    <property type="entry name" value="Methyl-accepting chemotaxis protein (MCP) signaling domain"/>
    <property type="match status" value="1"/>
</dbReference>
<evidence type="ECO:0000256" key="6">
    <source>
        <dbReference type="PROSITE-ProRule" id="PRU00284"/>
    </source>
</evidence>
<comment type="similarity">
    <text evidence="5">Belongs to the methyl-accepting chemotaxis (MCP) protein family.</text>
</comment>
<dbReference type="SMART" id="SM00304">
    <property type="entry name" value="HAMP"/>
    <property type="match status" value="1"/>
</dbReference>
<evidence type="ECO:0000256" key="7">
    <source>
        <dbReference type="SAM" id="Coils"/>
    </source>
</evidence>
<feature type="transmembrane region" description="Helical" evidence="8">
    <location>
        <begin position="53"/>
        <end position="72"/>
    </location>
</feature>
<proteinExistence type="inferred from homology"/>
<sequence length="421" mass="46808">MDTPTIWSGIRIRFIGALILVLLLNTTISNMILSAINATNIDLGIVGVWLSNFMNVIVATIIISLLLNILVIKPLQKMAKTIAQFEEGNLDVRLNMKGNDEIAILGDQMNSLFTSIQDFQSNQQRQIDVVEQQAITLSNKVHSLRQHIEETNIASEQVASQSEIQLGTYEETTSITESMSSGMDTLSNKLIAVNTSFNDMSQEATEGKEDIIEVTKTIEELSNRAEENKQSMLQLANQIGKIKDIVALINDISRQTNLLALNASIEAARAGEHGRGFEIVANEVRKLAERSVEATKQITENVDNILQDVDNSVMQSEERVEDVQESSQQILKMNERFEAMIQSVFKNSAAITTMTGDLTQLTSAGQEIASAMEAESRNTEQNTAHLLNVSRSIEQQLKDIETIHENIEELKRSFTEDLVRA</sequence>
<protein>
    <submittedName>
        <fullName evidence="11">Methyl-accepting chemotaxis protein</fullName>
    </submittedName>
</protein>
<feature type="domain" description="Methyl-accepting transducer" evidence="9">
    <location>
        <begin position="140"/>
        <end position="383"/>
    </location>
</feature>
<organism evidence="11 12">
    <name type="scientific">Halalkalibacter nanhaiisediminis</name>
    <dbReference type="NCBI Taxonomy" id="688079"/>
    <lineage>
        <taxon>Bacteria</taxon>
        <taxon>Bacillati</taxon>
        <taxon>Bacillota</taxon>
        <taxon>Bacilli</taxon>
        <taxon>Bacillales</taxon>
        <taxon>Bacillaceae</taxon>
        <taxon>Halalkalibacter</taxon>
    </lineage>
</organism>
<accession>A0A562QLU3</accession>
<dbReference type="OrthoDB" id="9807021at2"/>
<evidence type="ECO:0000256" key="2">
    <source>
        <dbReference type="ARBA" id="ARBA00022475"/>
    </source>
</evidence>
<dbReference type="Gene3D" id="1.10.287.950">
    <property type="entry name" value="Methyl-accepting chemotaxis protein"/>
    <property type="match status" value="1"/>
</dbReference>
<dbReference type="Gene3D" id="1.10.8.500">
    <property type="entry name" value="HAMP domain in histidine kinase"/>
    <property type="match status" value="1"/>
</dbReference>
<dbReference type="InterPro" id="IPR003660">
    <property type="entry name" value="HAMP_dom"/>
</dbReference>
<feature type="domain" description="HAMP" evidence="10">
    <location>
        <begin position="69"/>
        <end position="121"/>
    </location>
</feature>
<dbReference type="GO" id="GO:0005886">
    <property type="term" value="C:plasma membrane"/>
    <property type="evidence" value="ECO:0007669"/>
    <property type="project" value="UniProtKB-SubCell"/>
</dbReference>
<gene>
    <name evidence="11" type="ORF">IQ10_01866</name>
</gene>
<dbReference type="PANTHER" id="PTHR32089:SF112">
    <property type="entry name" value="LYSOZYME-LIKE PROTEIN-RELATED"/>
    <property type="match status" value="1"/>
</dbReference>
<dbReference type="GO" id="GO:0007165">
    <property type="term" value="P:signal transduction"/>
    <property type="evidence" value="ECO:0007669"/>
    <property type="project" value="UniProtKB-KW"/>
</dbReference>
<name>A0A562QLU3_9BACI</name>
<dbReference type="Proteomes" id="UP000315711">
    <property type="component" value="Unassembled WGS sequence"/>
</dbReference>
<evidence type="ECO:0000259" key="9">
    <source>
        <dbReference type="PROSITE" id="PS50111"/>
    </source>
</evidence>
<dbReference type="PROSITE" id="PS50111">
    <property type="entry name" value="CHEMOTAXIS_TRANSDUC_2"/>
    <property type="match status" value="1"/>
</dbReference>
<dbReference type="InterPro" id="IPR004089">
    <property type="entry name" value="MCPsignal_dom"/>
</dbReference>
<feature type="coiled-coil region" evidence="7">
    <location>
        <begin position="211"/>
        <end position="238"/>
    </location>
</feature>
<keyword evidence="8" id="KW-0812">Transmembrane</keyword>
<keyword evidence="3 8" id="KW-0472">Membrane</keyword>
<evidence type="ECO:0000256" key="1">
    <source>
        <dbReference type="ARBA" id="ARBA00004236"/>
    </source>
</evidence>
<comment type="caution">
    <text evidence="11">The sequence shown here is derived from an EMBL/GenBank/DDBJ whole genome shotgun (WGS) entry which is preliminary data.</text>
</comment>
<dbReference type="EMBL" id="VLKZ01000004">
    <property type="protein sequence ID" value="TWI57160.1"/>
    <property type="molecule type" value="Genomic_DNA"/>
</dbReference>